<dbReference type="OrthoDB" id="3934656at2759"/>
<evidence type="ECO:0000313" key="8">
    <source>
        <dbReference type="Proteomes" id="UP000030651"/>
    </source>
</evidence>
<dbReference type="GO" id="GO:0005506">
    <property type="term" value="F:iron ion binding"/>
    <property type="evidence" value="ECO:0007669"/>
    <property type="project" value="InterPro"/>
</dbReference>
<dbReference type="PANTHER" id="PTHR24305:SF232">
    <property type="entry name" value="P450, PUTATIVE (EUROFUNG)-RELATED"/>
    <property type="match status" value="1"/>
</dbReference>
<dbReference type="PRINTS" id="PR00385">
    <property type="entry name" value="P450"/>
</dbReference>
<keyword evidence="4 6" id="KW-0479">Metal-binding</keyword>
<dbReference type="InterPro" id="IPR001128">
    <property type="entry name" value="Cyt_P450"/>
</dbReference>
<sequence>MSGNSTTFRGLWDENPFDSIPLPFKSLLPVQIIAASVAAVLYRIFFSPIRHIPGPFLAKFTRLWHIHAILAGKQNLRLLELHKKHGHFVRISHDEVSITHPNAVKALYLTPIPKGNWYRAFVFPDWRFPLSMAIQDPREKADFLRYLSNAGFSLTNILQRERDMDEQIELLKGWMDKYSAEKKPMHLDKFLTYTAFDLVGVVTFSKPFGFIRQGIDVGDAILSAMRLQVYLCTVGFYPWVSYLLSNPFVTWTELMPVGLLALKSARALEQRRKNLDAQFDMCSHWYKGLDKAKRDGYTRFSERSVLAAAVSNVGAGTETVSCGLQSTIYHLLRRPAEWQRIKDEIDHACKEGRCQTHIVSYEDASRLPRLEAAIKEALRILPPVPMGLQRLAPDGGVTIGGTHFPKGTTLSVSPAVIHLSKEIWGPDAEEYNPDRWFSPDIAKKEKYFMPWSAGWASCPGQNFAKVQLFKIIATIVRDYDLEFVNPDKEWEWAAYFTVLPHDWPVHLTKTKAPVGGS</sequence>
<evidence type="ECO:0000256" key="4">
    <source>
        <dbReference type="ARBA" id="ARBA00022723"/>
    </source>
</evidence>
<evidence type="ECO:0008006" key="9">
    <source>
        <dbReference type="Google" id="ProtNLM"/>
    </source>
</evidence>
<dbReference type="PANTHER" id="PTHR24305">
    <property type="entry name" value="CYTOCHROME P450"/>
    <property type="match status" value="1"/>
</dbReference>
<dbReference type="EMBL" id="KI912111">
    <property type="protein sequence ID" value="ETS83421.1"/>
    <property type="molecule type" value="Genomic_DNA"/>
</dbReference>
<reference evidence="8" key="1">
    <citation type="journal article" date="2015" name="BMC Genomics">
        <title>Genomic and transcriptomic analysis of the endophytic fungus Pestalotiopsis fici reveals its lifestyle and high potential for synthesis of natural products.</title>
        <authorList>
            <person name="Wang X."/>
            <person name="Zhang X."/>
            <person name="Liu L."/>
            <person name="Xiang M."/>
            <person name="Wang W."/>
            <person name="Sun X."/>
            <person name="Che Y."/>
            <person name="Guo L."/>
            <person name="Liu G."/>
            <person name="Guo L."/>
            <person name="Wang C."/>
            <person name="Yin W.B."/>
            <person name="Stadler M."/>
            <person name="Zhang X."/>
            <person name="Liu X."/>
        </authorList>
    </citation>
    <scope>NUCLEOTIDE SEQUENCE [LARGE SCALE GENOMIC DNA]</scope>
    <source>
        <strain evidence="8">W106-1 / CGMCC3.15140</strain>
    </source>
</reference>
<dbReference type="Gene3D" id="1.10.630.10">
    <property type="entry name" value="Cytochrome P450"/>
    <property type="match status" value="1"/>
</dbReference>
<dbReference type="GO" id="GO:0020037">
    <property type="term" value="F:heme binding"/>
    <property type="evidence" value="ECO:0007669"/>
    <property type="project" value="InterPro"/>
</dbReference>
<dbReference type="RefSeq" id="XP_007832069.1">
    <property type="nucleotide sequence ID" value="XM_007833878.1"/>
</dbReference>
<proteinExistence type="inferred from homology"/>
<dbReference type="InterPro" id="IPR036396">
    <property type="entry name" value="Cyt_P450_sf"/>
</dbReference>
<dbReference type="Pfam" id="PF00067">
    <property type="entry name" value="p450"/>
    <property type="match status" value="1"/>
</dbReference>
<keyword evidence="5 6" id="KW-0408">Iron</keyword>
<dbReference type="AlphaFoldDB" id="W3XDY8"/>
<evidence type="ECO:0000256" key="6">
    <source>
        <dbReference type="PIRSR" id="PIRSR602401-1"/>
    </source>
</evidence>
<gene>
    <name evidence="7" type="ORF">PFICI_05297</name>
</gene>
<comment type="similarity">
    <text evidence="2">Belongs to the cytochrome P450 family.</text>
</comment>
<organism evidence="7 8">
    <name type="scientific">Pestalotiopsis fici (strain W106-1 / CGMCC3.15140)</name>
    <dbReference type="NCBI Taxonomy" id="1229662"/>
    <lineage>
        <taxon>Eukaryota</taxon>
        <taxon>Fungi</taxon>
        <taxon>Dikarya</taxon>
        <taxon>Ascomycota</taxon>
        <taxon>Pezizomycotina</taxon>
        <taxon>Sordariomycetes</taxon>
        <taxon>Xylariomycetidae</taxon>
        <taxon>Amphisphaeriales</taxon>
        <taxon>Sporocadaceae</taxon>
        <taxon>Pestalotiopsis</taxon>
    </lineage>
</organism>
<dbReference type="InterPro" id="IPR050121">
    <property type="entry name" value="Cytochrome_P450_monoxygenase"/>
</dbReference>
<dbReference type="Proteomes" id="UP000030651">
    <property type="component" value="Unassembled WGS sequence"/>
</dbReference>
<keyword evidence="3 6" id="KW-0349">Heme</keyword>
<dbReference type="KEGG" id="pfy:PFICI_05297"/>
<evidence type="ECO:0000256" key="1">
    <source>
        <dbReference type="ARBA" id="ARBA00001971"/>
    </source>
</evidence>
<dbReference type="HOGENOM" id="CLU_001570_14_0_1"/>
<protein>
    <recommendedName>
        <fullName evidence="9">Cytochrome P450</fullName>
    </recommendedName>
</protein>
<dbReference type="eggNOG" id="KOG0156">
    <property type="taxonomic scope" value="Eukaryota"/>
</dbReference>
<dbReference type="GO" id="GO:0004497">
    <property type="term" value="F:monooxygenase activity"/>
    <property type="evidence" value="ECO:0007669"/>
    <property type="project" value="InterPro"/>
</dbReference>
<evidence type="ECO:0000313" key="7">
    <source>
        <dbReference type="EMBL" id="ETS83421.1"/>
    </source>
</evidence>
<dbReference type="InParanoid" id="W3XDY8"/>
<dbReference type="OMA" id="WHISTIS"/>
<dbReference type="InterPro" id="IPR002401">
    <property type="entry name" value="Cyt_P450_E_grp-I"/>
</dbReference>
<dbReference type="GeneID" id="19270310"/>
<feature type="binding site" description="axial binding residue" evidence="6">
    <location>
        <position position="458"/>
    </location>
    <ligand>
        <name>heme</name>
        <dbReference type="ChEBI" id="CHEBI:30413"/>
    </ligand>
    <ligandPart>
        <name>Fe</name>
        <dbReference type="ChEBI" id="CHEBI:18248"/>
    </ligandPart>
</feature>
<comment type="cofactor">
    <cofactor evidence="1 6">
        <name>heme</name>
        <dbReference type="ChEBI" id="CHEBI:30413"/>
    </cofactor>
</comment>
<keyword evidence="8" id="KW-1185">Reference proteome</keyword>
<evidence type="ECO:0000256" key="3">
    <source>
        <dbReference type="ARBA" id="ARBA00022617"/>
    </source>
</evidence>
<dbReference type="GO" id="GO:0016705">
    <property type="term" value="F:oxidoreductase activity, acting on paired donors, with incorporation or reduction of molecular oxygen"/>
    <property type="evidence" value="ECO:0007669"/>
    <property type="project" value="InterPro"/>
</dbReference>
<accession>W3XDY8</accession>
<dbReference type="SUPFAM" id="SSF48264">
    <property type="entry name" value="Cytochrome P450"/>
    <property type="match status" value="1"/>
</dbReference>
<dbReference type="PRINTS" id="PR00463">
    <property type="entry name" value="EP450I"/>
</dbReference>
<evidence type="ECO:0000256" key="2">
    <source>
        <dbReference type="ARBA" id="ARBA00010617"/>
    </source>
</evidence>
<name>W3XDY8_PESFW</name>
<evidence type="ECO:0000256" key="5">
    <source>
        <dbReference type="ARBA" id="ARBA00023004"/>
    </source>
</evidence>